<name>A0A1V4D8A5_9ACTN</name>
<dbReference type="PANTHER" id="PTHR30290:SF10">
    <property type="entry name" value="PERIPLASMIC OLIGOPEPTIDE-BINDING PROTEIN-RELATED"/>
    <property type="match status" value="1"/>
</dbReference>
<evidence type="ECO:0000256" key="2">
    <source>
        <dbReference type="ARBA" id="ARBA00005695"/>
    </source>
</evidence>
<organism evidence="7 8">
    <name type="scientific">Streptomyces antioxidans</name>
    <dbReference type="NCBI Taxonomy" id="1507734"/>
    <lineage>
        <taxon>Bacteria</taxon>
        <taxon>Bacillati</taxon>
        <taxon>Actinomycetota</taxon>
        <taxon>Actinomycetes</taxon>
        <taxon>Kitasatosporales</taxon>
        <taxon>Streptomycetaceae</taxon>
        <taxon>Streptomyces</taxon>
    </lineage>
</organism>
<dbReference type="InterPro" id="IPR030678">
    <property type="entry name" value="Peptide/Ni-bd"/>
</dbReference>
<dbReference type="GO" id="GO:0043190">
    <property type="term" value="C:ATP-binding cassette (ABC) transporter complex"/>
    <property type="evidence" value="ECO:0007669"/>
    <property type="project" value="InterPro"/>
</dbReference>
<feature type="chain" id="PRO_5010746121" evidence="5">
    <location>
        <begin position="26"/>
        <end position="538"/>
    </location>
</feature>
<feature type="domain" description="Solute-binding protein family 5" evidence="6">
    <location>
        <begin position="77"/>
        <end position="433"/>
    </location>
</feature>
<dbReference type="InterPro" id="IPR039424">
    <property type="entry name" value="SBP_5"/>
</dbReference>
<evidence type="ECO:0000313" key="8">
    <source>
        <dbReference type="Proteomes" id="UP000033615"/>
    </source>
</evidence>
<dbReference type="CDD" id="cd08492">
    <property type="entry name" value="PBP2_NikA_DppA_OppA_like_15"/>
    <property type="match status" value="1"/>
</dbReference>
<dbReference type="PROSITE" id="PS51257">
    <property type="entry name" value="PROKAR_LIPOPROTEIN"/>
    <property type="match status" value="1"/>
</dbReference>
<dbReference type="GO" id="GO:0015833">
    <property type="term" value="P:peptide transport"/>
    <property type="evidence" value="ECO:0007669"/>
    <property type="project" value="TreeGrafter"/>
</dbReference>
<comment type="caution">
    <text evidence="7">The sequence shown here is derived from an EMBL/GenBank/DDBJ whole genome shotgun (WGS) entry which is preliminary data.</text>
</comment>
<dbReference type="EMBL" id="LAKD02000027">
    <property type="protein sequence ID" value="OPF81007.1"/>
    <property type="molecule type" value="Genomic_DNA"/>
</dbReference>
<dbReference type="SUPFAM" id="SSF53850">
    <property type="entry name" value="Periplasmic binding protein-like II"/>
    <property type="match status" value="1"/>
</dbReference>
<dbReference type="Pfam" id="PF00496">
    <property type="entry name" value="SBP_bac_5"/>
    <property type="match status" value="1"/>
</dbReference>
<dbReference type="RefSeq" id="WP_046084082.1">
    <property type="nucleotide sequence ID" value="NZ_LAKD02000027.1"/>
</dbReference>
<dbReference type="OrthoDB" id="5240629at2"/>
<dbReference type="AlphaFoldDB" id="A0A1V4D8A5"/>
<protein>
    <submittedName>
        <fullName evidence="7">ABC transporter substrate-binding protein</fullName>
    </submittedName>
</protein>
<accession>A0A1V4D8A5</accession>
<comment type="subcellular location">
    <subcellularLocation>
        <location evidence="1">Cell envelope</location>
    </subcellularLocation>
</comment>
<dbReference type="Gene3D" id="3.10.105.10">
    <property type="entry name" value="Dipeptide-binding Protein, Domain 3"/>
    <property type="match status" value="1"/>
</dbReference>
<evidence type="ECO:0000256" key="3">
    <source>
        <dbReference type="ARBA" id="ARBA00022448"/>
    </source>
</evidence>
<evidence type="ECO:0000259" key="6">
    <source>
        <dbReference type="Pfam" id="PF00496"/>
    </source>
</evidence>
<dbReference type="PANTHER" id="PTHR30290">
    <property type="entry name" value="PERIPLASMIC BINDING COMPONENT OF ABC TRANSPORTER"/>
    <property type="match status" value="1"/>
</dbReference>
<evidence type="ECO:0000256" key="5">
    <source>
        <dbReference type="SAM" id="SignalP"/>
    </source>
</evidence>
<dbReference type="InterPro" id="IPR000914">
    <property type="entry name" value="SBP_5_dom"/>
</dbReference>
<dbReference type="Gene3D" id="3.40.190.10">
    <property type="entry name" value="Periplasmic binding protein-like II"/>
    <property type="match status" value="1"/>
</dbReference>
<dbReference type="GO" id="GO:1904680">
    <property type="term" value="F:peptide transmembrane transporter activity"/>
    <property type="evidence" value="ECO:0007669"/>
    <property type="project" value="TreeGrafter"/>
</dbReference>
<sequence length="538" mass="59211">MRDLRPLAAVLIATLLLAGCAPSGAGSPTSASGTSLTWGVTTEPQCFDPHRSTQQNAFIIIRNYVDSLIAKKPDGTFAPWLATRWKISKGGTAYTFRLRDDVTFSDGTRFDAKAAKVNFDYVADPANATDAASLLVNYRRSTAPDPHTLRIELKKPDSSLLESLSSVKLGFLSPASLKKGDTLCDASRSLVGTGPFTVDGYTRGQSVRFAKNPRYDWPPGHSEHRGPARLNTVTYRFLPEYSTRAGALSSGQVDVIEGVQPLDVPLFKDVKGFQYLTGPSRQTSFTLNINYTRGPGADIRVRRALRDGADLDAVVRAVYRGTVPRAWSNIGPDNSDYDASLKGSWGNDPKGANRLLDEAGWTGRDGDGYRTKHGKRLTIEVGYPQPYVRDNRDVLIEALQAELRQNIGLDLDLKINTAGEFTDQKAHGDWTIYPNTLNPLDAGMELRQVLGSTEFLYGNVRGYDRKLDAMINRALATTDLDERRPLLARIQRRAVDRAYIVPLFAPHYQIAATDEVHGLGFETQLDSPANNYAVRVGR</sequence>
<feature type="signal peptide" evidence="5">
    <location>
        <begin position="1"/>
        <end position="25"/>
    </location>
</feature>
<proteinExistence type="inferred from homology"/>
<keyword evidence="3" id="KW-0813">Transport</keyword>
<dbReference type="GO" id="GO:0030313">
    <property type="term" value="C:cell envelope"/>
    <property type="evidence" value="ECO:0007669"/>
    <property type="project" value="UniProtKB-SubCell"/>
</dbReference>
<dbReference type="PIRSF" id="PIRSF002741">
    <property type="entry name" value="MppA"/>
    <property type="match status" value="1"/>
</dbReference>
<keyword evidence="8" id="KW-1185">Reference proteome</keyword>
<evidence type="ECO:0000256" key="4">
    <source>
        <dbReference type="ARBA" id="ARBA00022729"/>
    </source>
</evidence>
<dbReference type="Proteomes" id="UP000033615">
    <property type="component" value="Unassembled WGS sequence"/>
</dbReference>
<reference evidence="7" key="1">
    <citation type="submission" date="2016-12" db="EMBL/GenBank/DDBJ databases">
        <title>Genome sequence of Streptomyces antioxidans MUSC 164.</title>
        <authorList>
            <person name="Lee L.-H."/>
            <person name="Ser H.-L."/>
        </authorList>
    </citation>
    <scope>NUCLEOTIDE SEQUENCE [LARGE SCALE GENOMIC DNA]</scope>
    <source>
        <strain evidence="7">MUSC 164</strain>
    </source>
</reference>
<gene>
    <name evidence="7" type="ORF">VT50_0210735</name>
</gene>
<dbReference type="GO" id="GO:0042597">
    <property type="term" value="C:periplasmic space"/>
    <property type="evidence" value="ECO:0007669"/>
    <property type="project" value="UniProtKB-ARBA"/>
</dbReference>
<evidence type="ECO:0000256" key="1">
    <source>
        <dbReference type="ARBA" id="ARBA00004196"/>
    </source>
</evidence>
<comment type="similarity">
    <text evidence="2">Belongs to the bacterial solute-binding protein 5 family.</text>
</comment>
<evidence type="ECO:0000313" key="7">
    <source>
        <dbReference type="EMBL" id="OPF81007.1"/>
    </source>
</evidence>
<keyword evidence="4 5" id="KW-0732">Signal</keyword>